<feature type="compositionally biased region" description="Low complexity" evidence="1">
    <location>
        <begin position="11"/>
        <end position="82"/>
    </location>
</feature>
<protein>
    <submittedName>
        <fullName evidence="3">SCP-like protein</fullName>
    </submittedName>
</protein>
<dbReference type="SUPFAM" id="SSF55797">
    <property type="entry name" value="PR-1-like"/>
    <property type="match status" value="1"/>
</dbReference>
<feature type="region of interest" description="Disordered" evidence="1">
    <location>
        <begin position="1"/>
        <end position="100"/>
    </location>
</feature>
<gene>
    <name evidence="3" type="ORF">TELCIR_15000</name>
</gene>
<proteinExistence type="predicted"/>
<dbReference type="InterPro" id="IPR014044">
    <property type="entry name" value="CAP_dom"/>
</dbReference>
<feature type="domain" description="SCP" evidence="2">
    <location>
        <begin position="102"/>
        <end position="230"/>
    </location>
</feature>
<dbReference type="Pfam" id="PF00188">
    <property type="entry name" value="CAP"/>
    <property type="match status" value="1"/>
</dbReference>
<dbReference type="InterPro" id="IPR035940">
    <property type="entry name" value="CAP_sf"/>
</dbReference>
<evidence type="ECO:0000259" key="2">
    <source>
        <dbReference type="SMART" id="SM00198"/>
    </source>
</evidence>
<keyword evidence="4" id="KW-1185">Reference proteome</keyword>
<dbReference type="CDD" id="cd05380">
    <property type="entry name" value="CAP_euk"/>
    <property type="match status" value="1"/>
</dbReference>
<feature type="compositionally biased region" description="Polar residues" evidence="1">
    <location>
        <begin position="83"/>
        <end position="94"/>
    </location>
</feature>
<accession>A0A2G9TZD9</accession>
<dbReference type="Proteomes" id="UP000230423">
    <property type="component" value="Unassembled WGS sequence"/>
</dbReference>
<feature type="compositionally biased region" description="Polar residues" evidence="1">
    <location>
        <begin position="1"/>
        <end position="10"/>
    </location>
</feature>
<organism evidence="3 4">
    <name type="scientific">Teladorsagia circumcincta</name>
    <name type="common">Brown stomach worm</name>
    <name type="synonym">Ostertagia circumcincta</name>
    <dbReference type="NCBI Taxonomy" id="45464"/>
    <lineage>
        <taxon>Eukaryota</taxon>
        <taxon>Metazoa</taxon>
        <taxon>Ecdysozoa</taxon>
        <taxon>Nematoda</taxon>
        <taxon>Chromadorea</taxon>
        <taxon>Rhabditida</taxon>
        <taxon>Rhabditina</taxon>
        <taxon>Rhabditomorpha</taxon>
        <taxon>Strongyloidea</taxon>
        <taxon>Trichostrongylidae</taxon>
        <taxon>Teladorsagia</taxon>
    </lineage>
</organism>
<dbReference type="EMBL" id="KZ350947">
    <property type="protein sequence ID" value="PIO63399.1"/>
    <property type="molecule type" value="Genomic_DNA"/>
</dbReference>
<reference evidence="3 4" key="1">
    <citation type="submission" date="2015-09" db="EMBL/GenBank/DDBJ databases">
        <title>Draft genome of the parasitic nematode Teladorsagia circumcincta isolate WARC Sus (inbred).</title>
        <authorList>
            <person name="Mitreva M."/>
        </authorList>
    </citation>
    <scope>NUCLEOTIDE SEQUENCE [LARGE SCALE GENOMIC DNA]</scope>
    <source>
        <strain evidence="3 4">S</strain>
    </source>
</reference>
<name>A0A2G9TZD9_TELCI</name>
<evidence type="ECO:0000256" key="1">
    <source>
        <dbReference type="SAM" id="MobiDB-lite"/>
    </source>
</evidence>
<dbReference type="OrthoDB" id="5874910at2759"/>
<dbReference type="AlphaFoldDB" id="A0A2G9TZD9"/>
<dbReference type="SMART" id="SM00198">
    <property type="entry name" value="SCP"/>
    <property type="match status" value="1"/>
</dbReference>
<evidence type="ECO:0000313" key="3">
    <source>
        <dbReference type="EMBL" id="PIO63399.1"/>
    </source>
</evidence>
<sequence>MNPQILTASISTQVVQQNSNSSSASASGSGNQQQNSTDSTASGGSTNTTSEASTEASTSPEESTSSEGSTSTEAVSTTTTNALPSNPRINQICTGNPGMNDRIRTRALEMTNYRRSRLARGFVSKSTGRRLPMAADMIRLRYNCSLETSAKAAVDSCTTSYSNIPSGVQQNIYSIPKSRAQYRVDAITEAIKDWWSQVRRVDGIGMKVIYRAKHEGSPISWFTRVSLDLPS</sequence>
<evidence type="ECO:0000313" key="4">
    <source>
        <dbReference type="Proteomes" id="UP000230423"/>
    </source>
</evidence>
<dbReference type="Gene3D" id="3.40.33.10">
    <property type="entry name" value="CAP"/>
    <property type="match status" value="1"/>
</dbReference>